<evidence type="ECO:0000256" key="1">
    <source>
        <dbReference type="SAM" id="MobiDB-lite"/>
    </source>
</evidence>
<keyword evidence="3" id="KW-1185">Reference proteome</keyword>
<evidence type="ECO:0000313" key="3">
    <source>
        <dbReference type="Proteomes" id="UP001497444"/>
    </source>
</evidence>
<dbReference type="Proteomes" id="UP001497444">
    <property type="component" value="Chromosome 6"/>
</dbReference>
<accession>A0ABP0X9Y6</accession>
<dbReference type="EMBL" id="OZ020101">
    <property type="protein sequence ID" value="CAK9275250.1"/>
    <property type="molecule type" value="Genomic_DNA"/>
</dbReference>
<organism evidence="2 3">
    <name type="scientific">Sphagnum jensenii</name>
    <dbReference type="NCBI Taxonomy" id="128206"/>
    <lineage>
        <taxon>Eukaryota</taxon>
        <taxon>Viridiplantae</taxon>
        <taxon>Streptophyta</taxon>
        <taxon>Embryophyta</taxon>
        <taxon>Bryophyta</taxon>
        <taxon>Sphagnophytina</taxon>
        <taxon>Sphagnopsida</taxon>
        <taxon>Sphagnales</taxon>
        <taxon>Sphagnaceae</taxon>
        <taxon>Sphagnum</taxon>
    </lineage>
</organism>
<feature type="region of interest" description="Disordered" evidence="1">
    <location>
        <begin position="1"/>
        <end position="23"/>
    </location>
</feature>
<evidence type="ECO:0000313" key="2">
    <source>
        <dbReference type="EMBL" id="CAK9275250.1"/>
    </source>
</evidence>
<sequence length="118" mass="13752">MRWSPAARRGRVAPATASRASAAAKRSFVAWKCFLKTRRVYRRSSTLSHNEEETDEEGNGDGVLHDGKQQLVQVLEAQEAEEEALAETQRRHGSWLWFKSKTLEWNQERGYWWRDFKG</sequence>
<protein>
    <submittedName>
        <fullName evidence="2">Uncharacterized protein</fullName>
    </submittedName>
</protein>
<gene>
    <name evidence="2" type="ORF">CSSPJE1EN1_LOCUS20728</name>
</gene>
<name>A0ABP0X9Y6_9BRYO</name>
<feature type="region of interest" description="Disordered" evidence="1">
    <location>
        <begin position="42"/>
        <end position="68"/>
    </location>
</feature>
<feature type="compositionally biased region" description="Low complexity" evidence="1">
    <location>
        <begin position="12"/>
        <end position="23"/>
    </location>
</feature>
<reference evidence="2" key="1">
    <citation type="submission" date="2024-02" db="EMBL/GenBank/DDBJ databases">
        <authorList>
            <consortium name="ELIXIR-Norway"/>
            <consortium name="Elixir Norway"/>
        </authorList>
    </citation>
    <scope>NUCLEOTIDE SEQUENCE</scope>
</reference>
<proteinExistence type="predicted"/>